<dbReference type="Gene3D" id="1.10.630.10">
    <property type="entry name" value="Cytochrome P450"/>
    <property type="match status" value="1"/>
</dbReference>
<feature type="binding site" description="axial binding residue" evidence="5">
    <location>
        <position position="442"/>
    </location>
    <ligand>
        <name>heme</name>
        <dbReference type="ChEBI" id="CHEBI:30413"/>
    </ligand>
    <ligandPart>
        <name>Fe</name>
        <dbReference type="ChEBI" id="CHEBI:18248"/>
    </ligandPart>
</feature>
<dbReference type="InterPro" id="IPR036396">
    <property type="entry name" value="Cyt_P450_sf"/>
</dbReference>
<dbReference type="PRINTS" id="PR00463">
    <property type="entry name" value="EP450I"/>
</dbReference>
<evidence type="ECO:0000256" key="5">
    <source>
        <dbReference type="PIRSR" id="PIRSR602401-1"/>
    </source>
</evidence>
<evidence type="ECO:0000256" key="3">
    <source>
        <dbReference type="ARBA" id="ARBA00023002"/>
    </source>
</evidence>
<dbReference type="AlphaFoldDB" id="A0A9Q0JJ81"/>
<evidence type="ECO:0008006" key="9">
    <source>
        <dbReference type="Google" id="ProtNLM"/>
    </source>
</evidence>
<dbReference type="FunFam" id="1.10.630.10:FF:000007">
    <property type="entry name" value="Cytochrome P450 76C4"/>
    <property type="match status" value="1"/>
</dbReference>
<proteinExistence type="inferred from homology"/>
<dbReference type="PROSITE" id="PS00086">
    <property type="entry name" value="CYTOCHROME_P450"/>
    <property type="match status" value="1"/>
</dbReference>
<evidence type="ECO:0000313" key="7">
    <source>
        <dbReference type="EMBL" id="KAJ4844606.1"/>
    </source>
</evidence>
<dbReference type="Proteomes" id="UP001141552">
    <property type="component" value="Unassembled WGS sequence"/>
</dbReference>
<comment type="similarity">
    <text evidence="1 6">Belongs to the cytochrome P450 family.</text>
</comment>
<keyword evidence="8" id="KW-1185">Reference proteome</keyword>
<organism evidence="7 8">
    <name type="scientific">Turnera subulata</name>
    <dbReference type="NCBI Taxonomy" id="218843"/>
    <lineage>
        <taxon>Eukaryota</taxon>
        <taxon>Viridiplantae</taxon>
        <taxon>Streptophyta</taxon>
        <taxon>Embryophyta</taxon>
        <taxon>Tracheophyta</taxon>
        <taxon>Spermatophyta</taxon>
        <taxon>Magnoliopsida</taxon>
        <taxon>eudicotyledons</taxon>
        <taxon>Gunneridae</taxon>
        <taxon>Pentapetalae</taxon>
        <taxon>rosids</taxon>
        <taxon>fabids</taxon>
        <taxon>Malpighiales</taxon>
        <taxon>Passifloraceae</taxon>
        <taxon>Turnera</taxon>
    </lineage>
</organism>
<comment type="cofactor">
    <cofactor evidence="5">
        <name>heme</name>
        <dbReference type="ChEBI" id="CHEBI:30413"/>
    </cofactor>
</comment>
<dbReference type="InterPro" id="IPR002401">
    <property type="entry name" value="Cyt_P450_E_grp-I"/>
</dbReference>
<keyword evidence="6" id="KW-0503">Monooxygenase</keyword>
<keyword evidence="5 6" id="KW-0349">Heme</keyword>
<keyword evidence="3 6" id="KW-0560">Oxidoreductase</keyword>
<dbReference type="GO" id="GO:0004497">
    <property type="term" value="F:monooxygenase activity"/>
    <property type="evidence" value="ECO:0007669"/>
    <property type="project" value="UniProtKB-KW"/>
</dbReference>
<dbReference type="CDD" id="cd11073">
    <property type="entry name" value="CYP76-like"/>
    <property type="match status" value="1"/>
</dbReference>
<dbReference type="GO" id="GO:0020037">
    <property type="term" value="F:heme binding"/>
    <property type="evidence" value="ECO:0007669"/>
    <property type="project" value="InterPro"/>
</dbReference>
<dbReference type="EMBL" id="JAKUCV010001916">
    <property type="protein sequence ID" value="KAJ4844606.1"/>
    <property type="molecule type" value="Genomic_DNA"/>
</dbReference>
<evidence type="ECO:0000313" key="8">
    <source>
        <dbReference type="Proteomes" id="UP001141552"/>
    </source>
</evidence>
<dbReference type="InterPro" id="IPR017972">
    <property type="entry name" value="Cyt_P450_CS"/>
</dbReference>
<dbReference type="PANTHER" id="PTHR47950">
    <property type="entry name" value="CYTOCHROME P450, FAMILY 76, SUBFAMILY C, POLYPEPTIDE 5-RELATED"/>
    <property type="match status" value="1"/>
</dbReference>
<dbReference type="GO" id="GO:0005506">
    <property type="term" value="F:iron ion binding"/>
    <property type="evidence" value="ECO:0007669"/>
    <property type="project" value="InterPro"/>
</dbReference>
<dbReference type="SUPFAM" id="SSF48264">
    <property type="entry name" value="Cytochrome P450"/>
    <property type="match status" value="1"/>
</dbReference>
<dbReference type="GO" id="GO:0016705">
    <property type="term" value="F:oxidoreductase activity, acting on paired donors, with incorporation or reduction of molecular oxygen"/>
    <property type="evidence" value="ECO:0007669"/>
    <property type="project" value="InterPro"/>
</dbReference>
<reference evidence="7" key="2">
    <citation type="journal article" date="2023" name="Plants (Basel)">
        <title>Annotation of the Turnera subulata (Passifloraceae) Draft Genome Reveals the S-Locus Evolved after the Divergence of Turneroideae from Passifloroideae in a Stepwise Manner.</title>
        <authorList>
            <person name="Henning P.M."/>
            <person name="Roalson E.H."/>
            <person name="Mir W."/>
            <person name="McCubbin A.G."/>
            <person name="Shore J.S."/>
        </authorList>
    </citation>
    <scope>NUCLEOTIDE SEQUENCE</scope>
    <source>
        <strain evidence="7">F60SS</strain>
    </source>
</reference>
<keyword evidence="2 5" id="KW-0479">Metal-binding</keyword>
<name>A0A9Q0JJ81_9ROSI</name>
<dbReference type="PANTHER" id="PTHR47950:SF48">
    <property type="entry name" value="CYTOCHROME P450 FAMILY PROTEIN, EXPRESSED"/>
    <property type="match status" value="1"/>
</dbReference>
<comment type="caution">
    <text evidence="7">The sequence shown here is derived from an EMBL/GenBank/DDBJ whole genome shotgun (WGS) entry which is preliminary data.</text>
</comment>
<dbReference type="PRINTS" id="PR00385">
    <property type="entry name" value="P450"/>
</dbReference>
<evidence type="ECO:0000256" key="4">
    <source>
        <dbReference type="ARBA" id="ARBA00023004"/>
    </source>
</evidence>
<dbReference type="Pfam" id="PF00067">
    <property type="entry name" value="p450"/>
    <property type="match status" value="1"/>
</dbReference>
<keyword evidence="4 5" id="KW-0408">Iron</keyword>
<evidence type="ECO:0000256" key="6">
    <source>
        <dbReference type="RuleBase" id="RU000461"/>
    </source>
</evidence>
<dbReference type="OrthoDB" id="2789670at2759"/>
<gene>
    <name evidence="7" type="ORF">Tsubulata_011029</name>
</gene>
<dbReference type="InterPro" id="IPR001128">
    <property type="entry name" value="Cyt_P450"/>
</dbReference>
<reference evidence="7" key="1">
    <citation type="submission" date="2022-02" db="EMBL/GenBank/DDBJ databases">
        <authorList>
            <person name="Henning P.M."/>
            <person name="McCubbin A.G."/>
            <person name="Shore J.S."/>
        </authorList>
    </citation>
    <scope>NUCLEOTIDE SEQUENCE</scope>
    <source>
        <strain evidence="7">F60SS</strain>
        <tissue evidence="7">Leaves</tissue>
    </source>
</reference>
<evidence type="ECO:0000256" key="2">
    <source>
        <dbReference type="ARBA" id="ARBA00022723"/>
    </source>
</evidence>
<accession>A0A9Q0JJ81</accession>
<evidence type="ECO:0000256" key="1">
    <source>
        <dbReference type="ARBA" id="ARBA00010617"/>
    </source>
</evidence>
<protein>
    <recommendedName>
        <fullName evidence="9">Geraniol 8-hydroxylase-like</fullName>
    </recommendedName>
</protein>
<sequence length="499" mass="55866">MDLVLAVSLSAVLGLVLFQALHFLTTKNEKNKAKLPPVPAPSPIIGNLLDLGDKPHKSLAKLAKIHGPLMSLKIGQVTTVVISSASVAREILQKHDSIFSNRTIPDAVRALDHHEFGIPWLPVASAWRNLWKVCNSYIFTTQKLDANQELRRKKVQELVVDVQEHCPAGKAVDVGQAAFRTTFNALSNTALSLDLSDSSSDTAQRFKEVVRGVMDEIGKPNLADYFPIFQYIDLQGIKRRTAIHFRKIFDFFDHIINERLQGRNVKGYLPTDDMLDTLLSISQENSDLMNKNYIKHFFLDLFAAGTDTTSSTMEWAMAELLGNPRILRKAREELEQTIGSGNMVEESDIARLPYLQAIIKETLRLHPAVPLLPRKAGEEVEVCGFTITKGARVLVNAWAIGRDPSIWEDPDSFVPERFLGSNIDFKGQNVEFIPFGAGRRICPGLPLAIRMLHLMLGSLLHSFDWQLEDGVTPENMDMEDRFGFTVVKDQPLRAIPIQP</sequence>